<proteinExistence type="predicted"/>
<dbReference type="SUPFAM" id="SSF53474">
    <property type="entry name" value="alpha/beta-Hydrolases"/>
    <property type="match status" value="1"/>
</dbReference>
<keyword evidence="1" id="KW-0732">Signal</keyword>
<feature type="chain" id="PRO_5005799668" description="DUF3530 domain-containing protein" evidence="1">
    <location>
        <begin position="17"/>
        <end position="241"/>
    </location>
</feature>
<evidence type="ECO:0000256" key="1">
    <source>
        <dbReference type="SAM" id="SignalP"/>
    </source>
</evidence>
<sequence>MKLLVSLLLMSGLVNAQTTPDYAKETRWAEQVEDGLMDGDVVWLKANNHEFMSIYTPSETDTQKTAIIVHGLGVHPDWQQVIQPLRVALTTQGFNTLSIQMPVLDNEAHSGAYRSVFDQADQRIQAAVDYLQKNDLVADVLVAHSLGSVMSTHYLANYPHPFKRFVGVGMPSDNVDYLPKLSIPVLDLYGDQDIESVLTSVKSRAQAAKGNNDYTQIMVGADHFFNDKDDVLIDSVGAWLK</sequence>
<dbReference type="RefSeq" id="WP_053951651.1">
    <property type="nucleotide sequence ID" value="NZ_CP010552.1"/>
</dbReference>
<dbReference type="STRING" id="1705394.SP60_05385"/>
<dbReference type="AlphaFoldDB" id="A0A0M4PKX9"/>
<dbReference type="KEGG" id="tho:SP60_05385"/>
<dbReference type="Gene3D" id="3.40.50.1820">
    <property type="entry name" value="alpha/beta hydrolase"/>
    <property type="match status" value="1"/>
</dbReference>
<evidence type="ECO:0008006" key="4">
    <source>
        <dbReference type="Google" id="ProtNLM"/>
    </source>
</evidence>
<organism evidence="2 3">
    <name type="scientific">Candidatus Thioglobus autotrophicus</name>
    <dbReference type="NCBI Taxonomy" id="1705394"/>
    <lineage>
        <taxon>Bacteria</taxon>
        <taxon>Pseudomonadati</taxon>
        <taxon>Pseudomonadota</taxon>
        <taxon>Gammaproteobacteria</taxon>
        <taxon>Candidatus Pseudothioglobaceae</taxon>
        <taxon>Candidatus Thioglobus</taxon>
    </lineage>
</organism>
<feature type="signal peptide" evidence="1">
    <location>
        <begin position="1"/>
        <end position="16"/>
    </location>
</feature>
<keyword evidence="3" id="KW-1185">Reference proteome</keyword>
<evidence type="ECO:0000313" key="2">
    <source>
        <dbReference type="EMBL" id="ALE52687.1"/>
    </source>
</evidence>
<reference evidence="2 3" key="1">
    <citation type="journal article" date="2015" name="Genome Announc.">
        <title>Genome Sequence of 'Candidatus Thioglobus autotrophica' Strain EF1, a Chemoautotroph from the SUP05 Clade of Marine Gammaproteobacteria.</title>
        <authorList>
            <person name="Shah V."/>
            <person name="Morris R.M."/>
        </authorList>
    </citation>
    <scope>NUCLEOTIDE SEQUENCE [LARGE SCALE GENOMIC DNA]</scope>
    <source>
        <strain evidence="2 3">EF1</strain>
    </source>
</reference>
<dbReference type="EMBL" id="CP010552">
    <property type="protein sequence ID" value="ALE52687.1"/>
    <property type="molecule type" value="Genomic_DNA"/>
</dbReference>
<protein>
    <recommendedName>
        <fullName evidence="4">DUF3530 domain-containing protein</fullName>
    </recommendedName>
</protein>
<dbReference type="InterPro" id="IPR029058">
    <property type="entry name" value="AB_hydrolase_fold"/>
</dbReference>
<dbReference type="Pfam" id="PF12048">
    <property type="entry name" value="DUF3530"/>
    <property type="match status" value="2"/>
</dbReference>
<gene>
    <name evidence="2" type="ORF">SP60_05385</name>
</gene>
<name>A0A0M4PKX9_9GAMM</name>
<dbReference type="InterPro" id="IPR022529">
    <property type="entry name" value="DUF3530"/>
</dbReference>
<accession>A0A0M4PKX9</accession>
<dbReference type="Proteomes" id="UP000058020">
    <property type="component" value="Chromosome"/>
</dbReference>
<dbReference type="OrthoDB" id="9776279at2"/>
<evidence type="ECO:0000313" key="3">
    <source>
        <dbReference type="Proteomes" id="UP000058020"/>
    </source>
</evidence>